<accession>X1HRE7</accession>
<evidence type="ECO:0000313" key="1">
    <source>
        <dbReference type="EMBL" id="GAH59630.1"/>
    </source>
</evidence>
<sequence>MEKSFDPKVYEHIGIADLILFSIHSLISKKEDCTFERLVKECFTFFPRVFNFSEYPEWPDSRKLDRSLRSLRQERLIDGDPKTFFSLTKRGEKEALEIEKRLKQKRLEFTL</sequence>
<comment type="caution">
    <text evidence="1">The sequence shown here is derived from an EMBL/GenBank/DDBJ whole genome shotgun (WGS) entry which is preliminary data.</text>
</comment>
<evidence type="ECO:0008006" key="2">
    <source>
        <dbReference type="Google" id="ProtNLM"/>
    </source>
</evidence>
<protein>
    <recommendedName>
        <fullName evidence="2">Transcription regulator PadR N-terminal domain-containing protein</fullName>
    </recommendedName>
</protein>
<dbReference type="EMBL" id="BARU01017382">
    <property type="protein sequence ID" value="GAH59630.1"/>
    <property type="molecule type" value="Genomic_DNA"/>
</dbReference>
<name>X1HRE7_9ZZZZ</name>
<reference evidence="1" key="1">
    <citation type="journal article" date="2014" name="Front. Microbiol.">
        <title>High frequency of phylogenetically diverse reductive dehalogenase-homologous genes in deep subseafloor sedimentary metagenomes.</title>
        <authorList>
            <person name="Kawai M."/>
            <person name="Futagami T."/>
            <person name="Toyoda A."/>
            <person name="Takaki Y."/>
            <person name="Nishi S."/>
            <person name="Hori S."/>
            <person name="Arai W."/>
            <person name="Tsubouchi T."/>
            <person name="Morono Y."/>
            <person name="Uchiyama I."/>
            <person name="Ito T."/>
            <person name="Fujiyama A."/>
            <person name="Inagaki F."/>
            <person name="Takami H."/>
        </authorList>
    </citation>
    <scope>NUCLEOTIDE SEQUENCE</scope>
    <source>
        <strain evidence="1">Expedition CK06-06</strain>
    </source>
</reference>
<proteinExistence type="predicted"/>
<organism evidence="1">
    <name type="scientific">marine sediment metagenome</name>
    <dbReference type="NCBI Taxonomy" id="412755"/>
    <lineage>
        <taxon>unclassified sequences</taxon>
        <taxon>metagenomes</taxon>
        <taxon>ecological metagenomes</taxon>
    </lineage>
</organism>
<gene>
    <name evidence="1" type="ORF">S03H2_28842</name>
</gene>
<dbReference type="AlphaFoldDB" id="X1HRE7"/>